<evidence type="ECO:0000256" key="1">
    <source>
        <dbReference type="ARBA" id="ARBA00005589"/>
    </source>
</evidence>
<evidence type="ECO:0000256" key="2">
    <source>
        <dbReference type="ARBA" id="ARBA00022980"/>
    </source>
</evidence>
<protein>
    <recommendedName>
        <fullName evidence="4">Small ribosomal subunit protein bS18m</fullName>
    </recommendedName>
</protein>
<reference evidence="7" key="3">
    <citation type="submission" date="2025-04" db="UniProtKB">
        <authorList>
            <consortium name="RefSeq"/>
        </authorList>
    </citation>
    <scope>IDENTIFICATION</scope>
    <source>
        <strain evidence="7">CBS 781.70</strain>
    </source>
</reference>
<evidence type="ECO:0000313" key="5">
    <source>
        <dbReference type="EMBL" id="KAF1816200.1"/>
    </source>
</evidence>
<evidence type="ECO:0000313" key="6">
    <source>
        <dbReference type="Proteomes" id="UP000504638"/>
    </source>
</evidence>
<evidence type="ECO:0000256" key="3">
    <source>
        <dbReference type="ARBA" id="ARBA00023274"/>
    </source>
</evidence>
<dbReference type="FunFam" id="4.10.640.10:FF:000013">
    <property type="entry name" value="37S ribosomal protein S18"/>
    <property type="match status" value="1"/>
</dbReference>
<comment type="similarity">
    <text evidence="1">Belongs to the bacterial ribosomal protein bS18 family.</text>
</comment>
<proteinExistence type="inferred from homology"/>
<dbReference type="GeneID" id="54416507"/>
<dbReference type="GO" id="GO:0005763">
    <property type="term" value="C:mitochondrial small ribosomal subunit"/>
    <property type="evidence" value="ECO:0007669"/>
    <property type="project" value="TreeGrafter"/>
</dbReference>
<reference evidence="7" key="2">
    <citation type="submission" date="2020-04" db="EMBL/GenBank/DDBJ databases">
        <authorList>
            <consortium name="NCBI Genome Project"/>
        </authorList>
    </citation>
    <scope>NUCLEOTIDE SEQUENCE</scope>
    <source>
        <strain evidence="7">CBS 781.70</strain>
    </source>
</reference>
<dbReference type="GO" id="GO:0070181">
    <property type="term" value="F:small ribosomal subunit rRNA binding"/>
    <property type="evidence" value="ECO:0007669"/>
    <property type="project" value="TreeGrafter"/>
</dbReference>
<name>A0A6G1GE98_9PEZI</name>
<gene>
    <name evidence="5 7" type="ORF">P152DRAFT_388590</name>
</gene>
<dbReference type="OrthoDB" id="21463at2759"/>
<sequence>QERAKEAQHARRLESQIARIWQPGDVYAPRDMGKSEQMKWSTTIKRMRNGTAGRERRDVFDTLGINPLNEYKNFSLLAEFTSSMGRIYNSSQTGLRKRNQRKIAKAIRRAIGIGLIPSVHHHPELVLRDPNWRP</sequence>
<evidence type="ECO:0000313" key="7">
    <source>
        <dbReference type="RefSeq" id="XP_033537831.1"/>
    </source>
</evidence>
<feature type="non-terminal residue" evidence="5">
    <location>
        <position position="1"/>
    </location>
</feature>
<keyword evidence="6" id="KW-1185">Reference proteome</keyword>
<dbReference type="SUPFAM" id="SSF46911">
    <property type="entry name" value="Ribosomal protein S18"/>
    <property type="match status" value="1"/>
</dbReference>
<evidence type="ECO:0000256" key="4">
    <source>
        <dbReference type="ARBA" id="ARBA00035264"/>
    </source>
</evidence>
<dbReference type="RefSeq" id="XP_033537831.1">
    <property type="nucleotide sequence ID" value="XM_033675937.1"/>
</dbReference>
<dbReference type="PANTHER" id="PTHR13479:SF40">
    <property type="entry name" value="SMALL RIBOSOMAL SUBUNIT PROTEIN BS18M"/>
    <property type="match status" value="1"/>
</dbReference>
<keyword evidence="3" id="KW-0687">Ribonucleoprotein</keyword>
<dbReference type="InterPro" id="IPR036870">
    <property type="entry name" value="Ribosomal_bS18_sf"/>
</dbReference>
<reference evidence="5 7" key="1">
    <citation type="submission" date="2020-01" db="EMBL/GenBank/DDBJ databases">
        <authorList>
            <consortium name="DOE Joint Genome Institute"/>
            <person name="Haridas S."/>
            <person name="Albert R."/>
            <person name="Binder M."/>
            <person name="Bloem J."/>
            <person name="Labutti K."/>
            <person name="Salamov A."/>
            <person name="Andreopoulos B."/>
            <person name="Baker S.E."/>
            <person name="Barry K."/>
            <person name="Bills G."/>
            <person name="Bluhm B.H."/>
            <person name="Cannon C."/>
            <person name="Castanera R."/>
            <person name="Culley D.E."/>
            <person name="Daum C."/>
            <person name="Ezra D."/>
            <person name="Gonzalez J.B."/>
            <person name="Henrissat B."/>
            <person name="Kuo A."/>
            <person name="Liang C."/>
            <person name="Lipzen A."/>
            <person name="Lutzoni F."/>
            <person name="Magnuson J."/>
            <person name="Mondo S."/>
            <person name="Nolan M."/>
            <person name="Ohm R."/>
            <person name="Pangilinan J."/>
            <person name="Park H.-J."/>
            <person name="Ramirez L."/>
            <person name="Alfaro M."/>
            <person name="Sun H."/>
            <person name="Tritt A."/>
            <person name="Yoshinaga Y."/>
            <person name="Zwiers L.-H."/>
            <person name="Turgeon B.G."/>
            <person name="Goodwin S.B."/>
            <person name="Spatafora J.W."/>
            <person name="Crous P.W."/>
            <person name="Grigoriev I.V."/>
        </authorList>
    </citation>
    <scope>NUCLEOTIDE SEQUENCE</scope>
    <source>
        <strain evidence="5 7">CBS 781.70</strain>
    </source>
</reference>
<accession>A0A6G1GE98</accession>
<dbReference type="AlphaFoldDB" id="A0A6G1GE98"/>
<dbReference type="PANTHER" id="PTHR13479">
    <property type="entry name" value="30S RIBOSOMAL PROTEIN S18"/>
    <property type="match status" value="1"/>
</dbReference>
<dbReference type="GO" id="GO:0032543">
    <property type="term" value="P:mitochondrial translation"/>
    <property type="evidence" value="ECO:0007669"/>
    <property type="project" value="TreeGrafter"/>
</dbReference>
<dbReference type="Proteomes" id="UP000504638">
    <property type="component" value="Unplaced"/>
</dbReference>
<dbReference type="GO" id="GO:0003735">
    <property type="term" value="F:structural constituent of ribosome"/>
    <property type="evidence" value="ECO:0007669"/>
    <property type="project" value="InterPro"/>
</dbReference>
<dbReference type="InterPro" id="IPR001648">
    <property type="entry name" value="Ribosomal_bS18"/>
</dbReference>
<dbReference type="EMBL" id="ML975150">
    <property type="protein sequence ID" value="KAF1816200.1"/>
    <property type="molecule type" value="Genomic_DNA"/>
</dbReference>
<organism evidence="5">
    <name type="scientific">Eremomyces bilateralis CBS 781.70</name>
    <dbReference type="NCBI Taxonomy" id="1392243"/>
    <lineage>
        <taxon>Eukaryota</taxon>
        <taxon>Fungi</taxon>
        <taxon>Dikarya</taxon>
        <taxon>Ascomycota</taxon>
        <taxon>Pezizomycotina</taxon>
        <taxon>Dothideomycetes</taxon>
        <taxon>Dothideomycetes incertae sedis</taxon>
        <taxon>Eremomycetales</taxon>
        <taxon>Eremomycetaceae</taxon>
        <taxon>Eremomyces</taxon>
    </lineage>
</organism>
<dbReference type="Gene3D" id="4.10.640.10">
    <property type="entry name" value="Ribosomal protein S18"/>
    <property type="match status" value="1"/>
</dbReference>
<keyword evidence="2 5" id="KW-0689">Ribosomal protein</keyword>
<dbReference type="Pfam" id="PF01084">
    <property type="entry name" value="Ribosomal_S18"/>
    <property type="match status" value="1"/>
</dbReference>